<dbReference type="PANTHER" id="PTHR43400">
    <property type="entry name" value="FUMARATE REDUCTASE"/>
    <property type="match status" value="1"/>
</dbReference>
<accession>A0A059KT63</accession>
<keyword evidence="3" id="KW-0274">FAD</keyword>
<dbReference type="GO" id="GO:0008202">
    <property type="term" value="P:steroid metabolic process"/>
    <property type="evidence" value="ECO:0007669"/>
    <property type="project" value="UniProtKB-ARBA"/>
</dbReference>
<dbReference type="Gene3D" id="3.50.50.60">
    <property type="entry name" value="FAD/NAD(P)-binding domain"/>
    <property type="match status" value="2"/>
</dbReference>
<feature type="domain" description="FAD-dependent oxidoreductase 2 FAD-binding" evidence="6">
    <location>
        <begin position="13"/>
        <end position="552"/>
    </location>
</feature>
<evidence type="ECO:0000313" key="8">
    <source>
        <dbReference type="Proteomes" id="UP000026714"/>
    </source>
</evidence>
<evidence type="ECO:0000313" key="7">
    <source>
        <dbReference type="EMBL" id="KDB54318.1"/>
    </source>
</evidence>
<dbReference type="Proteomes" id="UP000026714">
    <property type="component" value="Unassembled WGS sequence"/>
</dbReference>
<comment type="cofactor">
    <cofactor evidence="1">
        <name>FAD</name>
        <dbReference type="ChEBI" id="CHEBI:57692"/>
    </cofactor>
</comment>
<keyword evidence="8" id="KW-1185">Reference proteome</keyword>
<dbReference type="InterPro" id="IPR027477">
    <property type="entry name" value="Succ_DH/fumarate_Rdtase_cat_sf"/>
</dbReference>
<evidence type="ECO:0000256" key="2">
    <source>
        <dbReference type="ARBA" id="ARBA00022630"/>
    </source>
</evidence>
<feature type="transmembrane region" description="Helical" evidence="5">
    <location>
        <begin position="12"/>
        <end position="35"/>
    </location>
</feature>
<organism evidence="7 8">
    <name type="scientific">Sphaerotilus natans subsp. natans DSM 6575</name>
    <dbReference type="NCBI Taxonomy" id="1286631"/>
    <lineage>
        <taxon>Bacteria</taxon>
        <taxon>Pseudomonadati</taxon>
        <taxon>Pseudomonadota</taxon>
        <taxon>Betaproteobacteria</taxon>
        <taxon>Burkholderiales</taxon>
        <taxon>Sphaerotilaceae</taxon>
        <taxon>Sphaerotilus</taxon>
    </lineage>
</organism>
<keyword evidence="5" id="KW-0472">Membrane</keyword>
<evidence type="ECO:0000256" key="3">
    <source>
        <dbReference type="ARBA" id="ARBA00022827"/>
    </source>
</evidence>
<dbReference type="EMBL" id="AZRA01000003">
    <property type="protein sequence ID" value="KDB54318.1"/>
    <property type="molecule type" value="Genomic_DNA"/>
</dbReference>
<dbReference type="PANTHER" id="PTHR43400:SF10">
    <property type="entry name" value="3-OXOSTEROID 1-DEHYDROGENASE"/>
    <property type="match status" value="1"/>
</dbReference>
<evidence type="ECO:0000259" key="6">
    <source>
        <dbReference type="Pfam" id="PF00890"/>
    </source>
</evidence>
<keyword evidence="5" id="KW-1133">Transmembrane helix</keyword>
<dbReference type="NCBIfam" id="NF004789">
    <property type="entry name" value="PRK06134.1"/>
    <property type="match status" value="1"/>
</dbReference>
<dbReference type="eggNOG" id="COG1053">
    <property type="taxonomic scope" value="Bacteria"/>
</dbReference>
<dbReference type="InterPro" id="IPR003953">
    <property type="entry name" value="FAD-dep_OxRdtase_2_FAD-bd"/>
</dbReference>
<keyword evidence="2" id="KW-0285">Flavoprotein</keyword>
<evidence type="ECO:0000256" key="4">
    <source>
        <dbReference type="ARBA" id="ARBA00023002"/>
    </source>
</evidence>
<dbReference type="Pfam" id="PF00890">
    <property type="entry name" value="FAD_binding_2"/>
    <property type="match status" value="1"/>
</dbReference>
<dbReference type="SUPFAM" id="SSF51905">
    <property type="entry name" value="FAD/NAD(P)-binding domain"/>
    <property type="match status" value="1"/>
</dbReference>
<gene>
    <name evidence="7" type="ORF">X805_00910</name>
</gene>
<dbReference type="RefSeq" id="WP_241461789.1">
    <property type="nucleotide sequence ID" value="NZ_AZRA01000003.1"/>
</dbReference>
<dbReference type="PATRIC" id="fig|1286631.3.peg.91"/>
<dbReference type="AlphaFoldDB" id="A0A059KT63"/>
<evidence type="ECO:0000256" key="5">
    <source>
        <dbReference type="SAM" id="Phobius"/>
    </source>
</evidence>
<dbReference type="SUPFAM" id="SSF56425">
    <property type="entry name" value="Succinate dehydrogenase/fumarate reductase flavoprotein, catalytic domain"/>
    <property type="match status" value="1"/>
</dbReference>
<evidence type="ECO:0000256" key="1">
    <source>
        <dbReference type="ARBA" id="ARBA00001974"/>
    </source>
</evidence>
<dbReference type="STRING" id="34103.SAMN05421778_1288"/>
<sequence length="593" mass="62358">MVARDPRDAETVDLLVIGSGAAGLATAVTAAALGMKVLVAEKAAQFGGTSAWSGGWLWIPHNPLAREAGLAEPPEEPLTYLRHELGAQMDEARIQAFLENGHRMISFLREHTAVDFIDGNAIPDFHGRSPGARTGGRSVCAAPFDGRRLGAHLHRMRPPLDLISFLGMGIASGADLKHFMNVTRSAASLTHAARRVSRHLAQRLVHGRGRHLVNGNALVARLAASALERGVEIRTSAPVRRLLQDAQGRVTGAVLGTSAGAERTVEALAGVVLACGGFPHDPARLAALIARQDGNHHWSAAPPENTGDGLRLGEAAGGQVACGASPVAWAPVSRVVRADGSVGHFPHLIERGKPGLIAVTRHGRRFANEADSYHDLMSALQAATPPDEPMRAWLVCDHRFIRRYGLGHVRPAPLPLGPALRSGYLRRGRTPAALAAACGIEPTAFERTLAEYNAAARDGLDPAFDRGGTPYNRMQGDASHPGPNPCVAPIEQAPFYAVEILPGSLGTFAGLRTDARARVLSADRTPIAGLWAVGNDQASVMGGCYPSGGITLGPGMTFGFLAAHDAAGLPVGTPPRPISASLSLSERSKDLTR</sequence>
<comment type="caution">
    <text evidence="7">The sequence shown here is derived from an EMBL/GenBank/DDBJ whole genome shotgun (WGS) entry which is preliminary data.</text>
</comment>
<dbReference type="PRINTS" id="PR00411">
    <property type="entry name" value="PNDRDTASEI"/>
</dbReference>
<protein>
    <submittedName>
        <fullName evidence="7">Putative FAD-binding dehydrogenase</fullName>
    </submittedName>
</protein>
<dbReference type="InterPro" id="IPR050315">
    <property type="entry name" value="FAD-oxidoreductase_2"/>
</dbReference>
<keyword evidence="5" id="KW-0812">Transmembrane</keyword>
<dbReference type="GO" id="GO:0016491">
    <property type="term" value="F:oxidoreductase activity"/>
    <property type="evidence" value="ECO:0007669"/>
    <property type="project" value="UniProtKB-KW"/>
</dbReference>
<reference evidence="7 8" key="1">
    <citation type="journal article" date="2014" name="FEMS Microbiol. Ecol.">
        <title>Sphaerotilus natans encrusted with nanoball-shaped Fe(III) oxide minerals formed by nitrate-reducing mixotrophic Fe(II) oxidation.</title>
        <authorList>
            <person name="Park S."/>
            <person name="Kim D.H."/>
            <person name="Lee J.H."/>
            <person name="Hur H.G."/>
        </authorList>
    </citation>
    <scope>NUCLEOTIDE SEQUENCE [LARGE SCALE GENOMIC DNA]</scope>
    <source>
        <strain evidence="7 8">DSM 6575</strain>
    </source>
</reference>
<keyword evidence="4" id="KW-0560">Oxidoreductase</keyword>
<dbReference type="InterPro" id="IPR036188">
    <property type="entry name" value="FAD/NAD-bd_sf"/>
</dbReference>
<name>A0A059KT63_9BURK</name>
<proteinExistence type="predicted"/>